<comment type="similarity">
    <text evidence="5">Belongs to the sigma-70 factor family.</text>
</comment>
<gene>
    <name evidence="8" type="ORF">IAC10_00295</name>
</gene>
<dbReference type="Gene3D" id="1.10.601.10">
    <property type="entry name" value="RNA Polymerase Primary Sigma Factor"/>
    <property type="match status" value="2"/>
</dbReference>
<dbReference type="SUPFAM" id="SSF88659">
    <property type="entry name" value="Sigma3 and sigma4 domains of RNA polymerase sigma factors"/>
    <property type="match status" value="2"/>
</dbReference>
<keyword evidence="2 5" id="KW-0731">Sigma factor</keyword>
<dbReference type="PROSITE" id="PS00716">
    <property type="entry name" value="SIGMA70_2"/>
    <property type="match status" value="1"/>
</dbReference>
<dbReference type="GO" id="GO:0016987">
    <property type="term" value="F:sigma factor activity"/>
    <property type="evidence" value="ECO:0007669"/>
    <property type="project" value="UniProtKB-KW"/>
</dbReference>
<dbReference type="InterPro" id="IPR007627">
    <property type="entry name" value="RNA_pol_sigma70_r2"/>
</dbReference>
<keyword evidence="1 5" id="KW-0805">Transcription regulation</keyword>
<dbReference type="Proteomes" id="UP000823928">
    <property type="component" value="Unassembled WGS sequence"/>
</dbReference>
<dbReference type="NCBIfam" id="TIGR02937">
    <property type="entry name" value="sigma70-ECF"/>
    <property type="match status" value="1"/>
</dbReference>
<evidence type="ECO:0000259" key="7">
    <source>
        <dbReference type="PROSITE" id="PS00716"/>
    </source>
</evidence>
<evidence type="ECO:0000256" key="1">
    <source>
        <dbReference type="ARBA" id="ARBA00023015"/>
    </source>
</evidence>
<evidence type="ECO:0000259" key="6">
    <source>
        <dbReference type="PROSITE" id="PS00715"/>
    </source>
</evidence>
<dbReference type="InterPro" id="IPR000943">
    <property type="entry name" value="RNA_pol_sigma70"/>
</dbReference>
<dbReference type="PANTHER" id="PTHR30603">
    <property type="entry name" value="RNA POLYMERASE SIGMA FACTOR RPO"/>
    <property type="match status" value="1"/>
</dbReference>
<evidence type="ECO:0000256" key="4">
    <source>
        <dbReference type="ARBA" id="ARBA00023163"/>
    </source>
</evidence>
<dbReference type="EMBL" id="DVIU01000008">
    <property type="protein sequence ID" value="HIS35057.1"/>
    <property type="molecule type" value="Genomic_DNA"/>
</dbReference>
<dbReference type="InterPro" id="IPR009042">
    <property type="entry name" value="RNA_pol_sigma70_r1_2"/>
</dbReference>
<evidence type="ECO:0000313" key="8">
    <source>
        <dbReference type="EMBL" id="HIS35057.1"/>
    </source>
</evidence>
<dbReference type="Gene3D" id="1.10.10.10">
    <property type="entry name" value="Winged helix-like DNA-binding domain superfamily/Winged helix DNA-binding domain"/>
    <property type="match status" value="2"/>
</dbReference>
<evidence type="ECO:0000256" key="5">
    <source>
        <dbReference type="RuleBase" id="RU362124"/>
    </source>
</evidence>
<comment type="caution">
    <text evidence="8">The sequence shown here is derived from an EMBL/GenBank/DDBJ whole genome shotgun (WGS) entry which is preliminary data.</text>
</comment>
<dbReference type="PRINTS" id="PR00046">
    <property type="entry name" value="SIGMA70FCT"/>
</dbReference>
<evidence type="ECO:0000256" key="3">
    <source>
        <dbReference type="ARBA" id="ARBA00023125"/>
    </source>
</evidence>
<comment type="function">
    <text evidence="5">Sigma factors are initiation factors that promote the attachment of RNA polymerase to specific initiation sites and are then released.</text>
</comment>
<keyword evidence="4 5" id="KW-0804">Transcription</keyword>
<protein>
    <recommendedName>
        <fullName evidence="5">RNA polymerase sigma factor</fullName>
    </recommendedName>
</protein>
<dbReference type="Pfam" id="PF00140">
    <property type="entry name" value="Sigma70_r1_2"/>
    <property type="match status" value="1"/>
</dbReference>
<accession>A0A9D1JLK2</accession>
<dbReference type="InterPro" id="IPR014284">
    <property type="entry name" value="RNA_pol_sigma-70_dom"/>
</dbReference>
<dbReference type="AlphaFoldDB" id="A0A9D1JLK2"/>
<organism evidence="8 9">
    <name type="scientific">Candidatus Scatousia excrementigallinarum</name>
    <dbReference type="NCBI Taxonomy" id="2840935"/>
    <lineage>
        <taxon>Bacteria</taxon>
        <taxon>Candidatus Scatousia</taxon>
    </lineage>
</organism>
<dbReference type="InterPro" id="IPR013325">
    <property type="entry name" value="RNA_pol_sigma_r2"/>
</dbReference>
<dbReference type="InterPro" id="IPR007630">
    <property type="entry name" value="RNA_pol_sigma70_r4"/>
</dbReference>
<dbReference type="FunFam" id="1.10.601.10:FF:000001">
    <property type="entry name" value="RNA polymerase sigma factor SigA"/>
    <property type="match status" value="1"/>
</dbReference>
<evidence type="ECO:0000256" key="2">
    <source>
        <dbReference type="ARBA" id="ARBA00023082"/>
    </source>
</evidence>
<keyword evidence="3 5" id="KW-0238">DNA-binding</keyword>
<dbReference type="PANTHER" id="PTHR30603:SF47">
    <property type="entry name" value="RNA POLYMERASE SIGMA FACTOR SIGD, CHLOROPLASTIC"/>
    <property type="match status" value="1"/>
</dbReference>
<sequence>MKKEIEKLGMLTDEISEEGVDFSQLQEEEDEDVLHSVEDPKVQESLSSVSSDDSVKIYLQQIGKIPLLSNEQELDLAKQIYETQSEFAKNLLVNANLRLVVSIAKKYIGRGLSFLDLIQEGNLGLMKAAGRFDYTKGYKFSTYATWWIQQSITRAIADKARIIRLPIHMIESLGKIRRTTIDLTTELGHTPSKQEIAYRLGISVSKLNSIIKSAQSTISMETPANSSEDSSKIADFIVDDTTITPDGRVSQENLFEDIRKMLSQLSQKERDVLILRYGLDNNGTKKTLDEIGSQYGVSRERIRQIENRAIAKLKKLCKNKKLTVGLKNYFGE</sequence>
<dbReference type="InterPro" id="IPR007624">
    <property type="entry name" value="RNA_pol_sigma70_r3"/>
</dbReference>
<dbReference type="GO" id="GO:0003677">
    <property type="term" value="F:DNA binding"/>
    <property type="evidence" value="ECO:0007669"/>
    <property type="project" value="UniProtKB-KW"/>
</dbReference>
<dbReference type="InterPro" id="IPR013324">
    <property type="entry name" value="RNA_pol_sigma_r3/r4-like"/>
</dbReference>
<reference evidence="8" key="1">
    <citation type="submission" date="2020-10" db="EMBL/GenBank/DDBJ databases">
        <authorList>
            <person name="Gilroy R."/>
        </authorList>
    </citation>
    <scope>NUCLEOTIDE SEQUENCE</scope>
    <source>
        <strain evidence="8">6276</strain>
    </source>
</reference>
<reference evidence="8" key="2">
    <citation type="journal article" date="2021" name="PeerJ">
        <title>Extensive microbial diversity within the chicken gut microbiome revealed by metagenomics and culture.</title>
        <authorList>
            <person name="Gilroy R."/>
            <person name="Ravi A."/>
            <person name="Getino M."/>
            <person name="Pursley I."/>
            <person name="Horton D.L."/>
            <person name="Alikhan N.F."/>
            <person name="Baker D."/>
            <person name="Gharbi K."/>
            <person name="Hall N."/>
            <person name="Watson M."/>
            <person name="Adriaenssens E.M."/>
            <person name="Foster-Nyarko E."/>
            <person name="Jarju S."/>
            <person name="Secka A."/>
            <person name="Antonio M."/>
            <person name="Oren A."/>
            <person name="Chaudhuri R.R."/>
            <person name="La Ragione R."/>
            <person name="Hildebrand F."/>
            <person name="Pallen M.J."/>
        </authorList>
    </citation>
    <scope>NUCLEOTIDE SEQUENCE</scope>
    <source>
        <strain evidence="8">6276</strain>
    </source>
</reference>
<dbReference type="Pfam" id="PF04542">
    <property type="entry name" value="Sigma70_r2"/>
    <property type="match status" value="1"/>
</dbReference>
<dbReference type="SUPFAM" id="SSF88946">
    <property type="entry name" value="Sigma2 domain of RNA polymerase sigma factors"/>
    <property type="match status" value="1"/>
</dbReference>
<feature type="domain" description="RNA polymerase sigma-70" evidence="6">
    <location>
        <begin position="116"/>
        <end position="129"/>
    </location>
</feature>
<dbReference type="InterPro" id="IPR036388">
    <property type="entry name" value="WH-like_DNA-bd_sf"/>
</dbReference>
<dbReference type="Pfam" id="PF04539">
    <property type="entry name" value="Sigma70_r3"/>
    <property type="match status" value="1"/>
</dbReference>
<evidence type="ECO:0000313" key="9">
    <source>
        <dbReference type="Proteomes" id="UP000823928"/>
    </source>
</evidence>
<dbReference type="PROSITE" id="PS00715">
    <property type="entry name" value="SIGMA70_1"/>
    <property type="match status" value="1"/>
</dbReference>
<proteinExistence type="inferred from homology"/>
<name>A0A9D1JLK2_9BACT</name>
<dbReference type="GO" id="GO:0006352">
    <property type="term" value="P:DNA-templated transcription initiation"/>
    <property type="evidence" value="ECO:0007669"/>
    <property type="project" value="InterPro"/>
</dbReference>
<dbReference type="InterPro" id="IPR050239">
    <property type="entry name" value="Sigma-70_RNA_pol_init_factors"/>
</dbReference>
<dbReference type="CDD" id="cd06171">
    <property type="entry name" value="Sigma70_r4"/>
    <property type="match status" value="1"/>
</dbReference>
<dbReference type="Pfam" id="PF04545">
    <property type="entry name" value="Sigma70_r4"/>
    <property type="match status" value="1"/>
</dbReference>
<feature type="domain" description="RNA polymerase sigma-70" evidence="7">
    <location>
        <begin position="287"/>
        <end position="313"/>
    </location>
</feature>